<dbReference type="EMBL" id="CM040460">
    <property type="protein sequence ID" value="MCI4380348.1"/>
    <property type="molecule type" value="Genomic_DNA"/>
</dbReference>
<comment type="caution">
    <text evidence="1">The sequence shown here is derived from an EMBL/GenBank/DDBJ whole genome shotgun (WGS) entry which is preliminary data.</text>
</comment>
<keyword evidence="2" id="KW-1185">Reference proteome</keyword>
<evidence type="ECO:0000313" key="2">
    <source>
        <dbReference type="Proteomes" id="UP000829447"/>
    </source>
</evidence>
<gene>
    <name evidence="1" type="ORF">PGIGA_G00239220</name>
</gene>
<evidence type="ECO:0000313" key="1">
    <source>
        <dbReference type="EMBL" id="MCI4380348.1"/>
    </source>
</evidence>
<organism evidence="1 2">
    <name type="scientific">Pangasianodon gigas</name>
    <name type="common">Mekong giant catfish</name>
    <name type="synonym">Pangasius gigas</name>
    <dbReference type="NCBI Taxonomy" id="30993"/>
    <lineage>
        <taxon>Eukaryota</taxon>
        <taxon>Metazoa</taxon>
        <taxon>Chordata</taxon>
        <taxon>Craniata</taxon>
        <taxon>Vertebrata</taxon>
        <taxon>Euteleostomi</taxon>
        <taxon>Actinopterygii</taxon>
        <taxon>Neopterygii</taxon>
        <taxon>Teleostei</taxon>
        <taxon>Ostariophysi</taxon>
        <taxon>Siluriformes</taxon>
        <taxon>Pangasiidae</taxon>
        <taxon>Pangasianodon</taxon>
    </lineage>
</organism>
<dbReference type="Proteomes" id="UP000829447">
    <property type="component" value="Linkage Group LG7"/>
</dbReference>
<name>A0ACC5WML9_PANGG</name>
<sequence length="213" mass="24139">MVKQSACPRFTRARSELPEPSASRAECARRVSWTYKTNKQKKNREREMGLEKEKAETCVFMDEDVFHSTIEPILKKKKEKARAPLPDRDPRDINAHLKVDFEDVIAEPSSVHSLDSVWIGSHALFELIKFCFYRVLTTLLAIPMALVAGLVFAILSCIHIWVVMPLVQSCMMTLPSVQVIWSSLMDTFVRPVLRSAGRCLSSISIKSCKADVL</sequence>
<protein>
    <submittedName>
        <fullName evidence="1">Uncharacterized protein</fullName>
    </submittedName>
</protein>
<proteinExistence type="predicted"/>
<accession>A0ACC5WML9</accession>
<reference evidence="1 2" key="1">
    <citation type="journal article" date="2022" name="bioRxiv">
        <title>An ancient truncated duplication of the anti-Mullerian hormone receptor type 2 gene is a potential conserved master sex determinant in the Pangasiidae catfish family.</title>
        <authorList>
            <person name="Wen M."/>
            <person name="Pan Q."/>
            <person name="Jouanno E."/>
            <person name="Montfort J."/>
            <person name="Zahm M."/>
            <person name="Cabau C."/>
            <person name="Klopp C."/>
            <person name="Iampietro C."/>
            <person name="Roques C."/>
            <person name="Bouchez O."/>
            <person name="Castinel A."/>
            <person name="Donnadieu C."/>
            <person name="Parrinello H."/>
            <person name="Poncet C."/>
            <person name="Belmonte E."/>
            <person name="Gautier V."/>
            <person name="Avarre J.-C."/>
            <person name="Dugue R."/>
            <person name="Gustiano R."/>
            <person name="Ha T.T.T."/>
            <person name="Campet M."/>
            <person name="Sriphairoj K."/>
            <person name="Ribolli J."/>
            <person name="de Almeida F.L."/>
            <person name="Desvignes T."/>
            <person name="Postlethwait J.H."/>
            <person name="Bucao C.F."/>
            <person name="Robinson-Rechavi M."/>
            <person name="Bobe J."/>
            <person name="Herpin A."/>
            <person name="Guiguen Y."/>
        </authorList>
    </citation>
    <scope>NUCLEOTIDE SEQUENCE [LARGE SCALE GENOMIC DNA]</scope>
    <source>
        <strain evidence="1">YG-Dec2019</strain>
    </source>
</reference>